<keyword evidence="1" id="KW-0732">Signal</keyword>
<keyword evidence="3" id="KW-1185">Reference proteome</keyword>
<dbReference type="Proteomes" id="UP001515943">
    <property type="component" value="Unassembled WGS sequence"/>
</dbReference>
<organism evidence="2 3">
    <name type="scientific">Lentzea indica</name>
    <dbReference type="NCBI Taxonomy" id="2604800"/>
    <lineage>
        <taxon>Bacteria</taxon>
        <taxon>Bacillati</taxon>
        <taxon>Actinomycetota</taxon>
        <taxon>Actinomycetes</taxon>
        <taxon>Pseudonocardiales</taxon>
        <taxon>Pseudonocardiaceae</taxon>
        <taxon>Lentzea</taxon>
    </lineage>
</organism>
<proteinExistence type="predicted"/>
<name>A0ABX1FB16_9PSEU</name>
<gene>
    <name evidence="2" type="ORF">FXN61_04400</name>
</gene>
<feature type="chain" id="PRO_5047072193" description="Secreted protein" evidence="1">
    <location>
        <begin position="29"/>
        <end position="240"/>
    </location>
</feature>
<evidence type="ECO:0000256" key="1">
    <source>
        <dbReference type="SAM" id="SignalP"/>
    </source>
</evidence>
<comment type="caution">
    <text evidence="2">The sequence shown here is derived from an EMBL/GenBank/DDBJ whole genome shotgun (WGS) entry which is preliminary data.</text>
</comment>
<evidence type="ECO:0000313" key="3">
    <source>
        <dbReference type="Proteomes" id="UP001515943"/>
    </source>
</evidence>
<protein>
    <recommendedName>
        <fullName evidence="4">Secreted protein</fullName>
    </recommendedName>
</protein>
<reference evidence="2 3" key="1">
    <citation type="submission" date="2019-08" db="EMBL/GenBank/DDBJ databases">
        <title>Lentzea from Indian Himalayas.</title>
        <authorList>
            <person name="Mandal S."/>
            <person name="Mallick Gupta A."/>
            <person name="Maiti P.K."/>
            <person name="Sarkar J."/>
            <person name="Mandal S."/>
        </authorList>
    </citation>
    <scope>NUCLEOTIDE SEQUENCE [LARGE SCALE GENOMIC DNA]</scope>
    <source>
        <strain evidence="2 3">PSKA42</strain>
    </source>
</reference>
<evidence type="ECO:0008006" key="4">
    <source>
        <dbReference type="Google" id="ProtNLM"/>
    </source>
</evidence>
<accession>A0ABX1FB16</accession>
<sequence>MTRKGTRLLAAGAAAAALLSTTVPTANAATPPEATVAAYIYTDGTTSEALTAENANLSAPHLASGYTESHPGWDIRLSDETYGAGLPTQELRANASHTDTRASADSGGFVSLVDRDPRGVPFAVVKLGYRSYYCTVDGPYYTSDKSSPRLWLRQADGELYEIRGELSSWTSTVPPRFYNSPRIPTTVKVNRFTTPAELAAYPEFAKYDGRTNTGAGAYELQITQQDTTYRILVAAAAASC</sequence>
<dbReference type="RefSeq" id="WP_167970513.1">
    <property type="nucleotide sequence ID" value="NZ_VSRL01000009.1"/>
</dbReference>
<dbReference type="EMBL" id="VSRL01000009">
    <property type="protein sequence ID" value="NKE56110.1"/>
    <property type="molecule type" value="Genomic_DNA"/>
</dbReference>
<feature type="signal peptide" evidence="1">
    <location>
        <begin position="1"/>
        <end position="28"/>
    </location>
</feature>
<evidence type="ECO:0000313" key="2">
    <source>
        <dbReference type="EMBL" id="NKE56110.1"/>
    </source>
</evidence>